<evidence type="ECO:0000256" key="1">
    <source>
        <dbReference type="SAM" id="MobiDB-lite"/>
    </source>
</evidence>
<feature type="region of interest" description="Disordered" evidence="1">
    <location>
        <begin position="422"/>
        <end position="577"/>
    </location>
</feature>
<feature type="transmembrane region" description="Helical" evidence="2">
    <location>
        <begin position="297"/>
        <end position="320"/>
    </location>
</feature>
<feature type="compositionally biased region" description="Polar residues" evidence="1">
    <location>
        <begin position="480"/>
        <end position="496"/>
    </location>
</feature>
<feature type="compositionally biased region" description="Polar residues" evidence="1">
    <location>
        <begin position="567"/>
        <end position="577"/>
    </location>
</feature>
<feature type="transmembrane region" description="Helical" evidence="2">
    <location>
        <begin position="204"/>
        <end position="225"/>
    </location>
</feature>
<comment type="caution">
    <text evidence="3">The sequence shown here is derived from an EMBL/GenBank/DDBJ whole genome shotgun (WGS) entry which is preliminary data.</text>
</comment>
<feature type="compositionally biased region" description="Low complexity" evidence="1">
    <location>
        <begin position="443"/>
        <end position="475"/>
    </location>
</feature>
<keyword evidence="2" id="KW-0812">Transmembrane</keyword>
<evidence type="ECO:0000313" key="4">
    <source>
        <dbReference type="Proteomes" id="UP001592528"/>
    </source>
</evidence>
<feature type="transmembrane region" description="Helical" evidence="2">
    <location>
        <begin position="30"/>
        <end position="56"/>
    </location>
</feature>
<name>A0ABV6UP39_9ACTN</name>
<keyword evidence="2" id="KW-0472">Membrane</keyword>
<evidence type="ECO:0008006" key="5">
    <source>
        <dbReference type="Google" id="ProtNLM"/>
    </source>
</evidence>
<feature type="transmembrane region" description="Helical" evidence="2">
    <location>
        <begin position="110"/>
        <end position="130"/>
    </location>
</feature>
<sequence length="577" mass="58025">MRLRLRDDAPGLLRVERTGPAPRWVRRLGILAAVNIVIGFIFVPAASAFSFCYIPLVCSAKAAIDFVSDPMGFLLQQLTNANIWFLQKMLDLIQATTTINLTSANFLQQYGMIFAASSLITVALWFIAVAKRAIRGVGLGTAISEAAGFLLVQFVVNALTPGAIALLLAAVDDMTSVFAPGAVDNFKPFLANMLTVLASSSPDQGVGQLMVVQLIMLLGALLMWVELLIRAAAIYTAVALGPIINAGLVDRDLWGRSKKWFGALFALALTKPVLFALLGLGGAILSNNSGSTSDTVSTTLVGALILLLAVFSSATLYRWLPVFGDEMSQLHHDRKALQNAGPAAAVDGPAQHANRAMGSYMQDAIVGGGGGGQTAGAAKAAAGAASKSAAGGVTGAGTAAAGGPVGFAAMVAKAGAKAVKNKATSSPGAQGTGDGSGSEQSGSPASVPSTAQPSSPASPSVISSGGGPAPQSGSPLGMDSPSNSGPVGAESTSDQPPASAQGQGQSTSGQGSVIAGGQPSQQQPHPLSAPQWPSVSTGTPSVSTGTASGSGPAVLPPSPQPPVTGARPQQNPSKEDT</sequence>
<reference evidence="3 4" key="1">
    <citation type="submission" date="2024-09" db="EMBL/GenBank/DDBJ databases">
        <authorList>
            <person name="Lee S.D."/>
        </authorList>
    </citation>
    <scope>NUCLEOTIDE SEQUENCE [LARGE SCALE GENOMIC DNA]</scope>
    <source>
        <strain evidence="3 4">N1-5</strain>
    </source>
</reference>
<feature type="transmembrane region" description="Helical" evidence="2">
    <location>
        <begin position="231"/>
        <end position="249"/>
    </location>
</feature>
<dbReference type="EMBL" id="JBHEZZ010000009">
    <property type="protein sequence ID" value="MFC1403217.1"/>
    <property type="molecule type" value="Genomic_DNA"/>
</dbReference>
<feature type="transmembrane region" description="Helical" evidence="2">
    <location>
        <begin position="261"/>
        <end position="285"/>
    </location>
</feature>
<protein>
    <recommendedName>
        <fullName evidence="5">Integral membrane protein</fullName>
    </recommendedName>
</protein>
<keyword evidence="4" id="KW-1185">Reference proteome</keyword>
<proteinExistence type="predicted"/>
<organism evidence="3 4">
    <name type="scientific">Streptacidiphilus cavernicola</name>
    <dbReference type="NCBI Taxonomy" id="3342716"/>
    <lineage>
        <taxon>Bacteria</taxon>
        <taxon>Bacillati</taxon>
        <taxon>Actinomycetota</taxon>
        <taxon>Actinomycetes</taxon>
        <taxon>Kitasatosporales</taxon>
        <taxon>Streptomycetaceae</taxon>
        <taxon>Streptacidiphilus</taxon>
    </lineage>
</organism>
<keyword evidence="2" id="KW-1133">Transmembrane helix</keyword>
<dbReference type="Proteomes" id="UP001592528">
    <property type="component" value="Unassembled WGS sequence"/>
</dbReference>
<evidence type="ECO:0000256" key="2">
    <source>
        <dbReference type="SAM" id="Phobius"/>
    </source>
</evidence>
<gene>
    <name evidence="3" type="ORF">ACEZDJ_18160</name>
</gene>
<evidence type="ECO:0000313" key="3">
    <source>
        <dbReference type="EMBL" id="MFC1403217.1"/>
    </source>
</evidence>
<dbReference type="RefSeq" id="WP_232242157.1">
    <property type="nucleotide sequence ID" value="NZ_JBHEZZ010000009.1"/>
</dbReference>
<accession>A0ABV6UP39</accession>
<feature type="compositionally biased region" description="Low complexity" evidence="1">
    <location>
        <begin position="498"/>
        <end position="512"/>
    </location>
</feature>
<feature type="compositionally biased region" description="Low complexity" evidence="1">
    <location>
        <begin position="533"/>
        <end position="553"/>
    </location>
</feature>